<dbReference type="GO" id="GO:0016491">
    <property type="term" value="F:oxidoreductase activity"/>
    <property type="evidence" value="ECO:0007669"/>
    <property type="project" value="InterPro"/>
</dbReference>
<evidence type="ECO:0000259" key="1">
    <source>
        <dbReference type="Pfam" id="PF03447"/>
    </source>
</evidence>
<protein>
    <recommendedName>
        <fullName evidence="1">Aspartate/homoserine dehydrogenase NAD-binding domain-containing protein</fullName>
    </recommendedName>
</protein>
<name>A0AAU7QB46_9GAMM</name>
<dbReference type="PANTHER" id="PTHR31873:SF6">
    <property type="entry name" value="ASPARTATE DEHYDROGENASE DOMAIN-CONTAINING PROTEIN"/>
    <property type="match status" value="1"/>
</dbReference>
<reference evidence="2" key="1">
    <citation type="submission" date="2024-06" db="EMBL/GenBank/DDBJ databases">
        <authorList>
            <person name="Coelho C."/>
            <person name="Bento M."/>
            <person name="Garcia E."/>
            <person name="Camelo A."/>
            <person name="Brandao I."/>
            <person name="Espirito Santo C."/>
            <person name="Trovao J."/>
            <person name="Verissimo A."/>
            <person name="Costa J."/>
            <person name="Tiago I."/>
        </authorList>
    </citation>
    <scope>NUCLEOTIDE SEQUENCE</scope>
    <source>
        <strain evidence="2">KWT182</strain>
    </source>
</reference>
<dbReference type="SUPFAM" id="SSF51735">
    <property type="entry name" value="NAD(P)-binding Rossmann-fold domains"/>
    <property type="match status" value="1"/>
</dbReference>
<dbReference type="InterPro" id="IPR036291">
    <property type="entry name" value="NAD(P)-bd_dom_sf"/>
</dbReference>
<dbReference type="PANTHER" id="PTHR31873">
    <property type="entry name" value="L-ASPARTATE DEHYDROGENASE-RELATED"/>
    <property type="match status" value="1"/>
</dbReference>
<gene>
    <name evidence="2" type="ORF">ABK905_03505</name>
</gene>
<dbReference type="EMBL" id="CP157947">
    <property type="protein sequence ID" value="XBS70338.1"/>
    <property type="molecule type" value="Genomic_DNA"/>
</dbReference>
<evidence type="ECO:0000313" key="2">
    <source>
        <dbReference type="EMBL" id="XBS70338.1"/>
    </source>
</evidence>
<proteinExistence type="predicted"/>
<sequence length="157" mass="16577">MSSHNINRIGVIGFGAIGHRVIKTLRDAIMPSASYAVVDLKNNPIPTYLSRFTNVAALIDWHPDLVIECAGHGAVAHSVPSILERGIDVVIVSIGALADDKLRQALEQSATKGGAKLHLVSGAIGGLDALRSARSAGLDSVCYKGEKAAPFLERLCR</sequence>
<dbReference type="Gene3D" id="3.40.50.720">
    <property type="entry name" value="NAD(P)-binding Rossmann-like Domain"/>
    <property type="match status" value="1"/>
</dbReference>
<dbReference type="AlphaFoldDB" id="A0AAU7QB46"/>
<dbReference type="InterPro" id="IPR005106">
    <property type="entry name" value="Asp/hSer_DH_NAD-bd"/>
</dbReference>
<organism evidence="2">
    <name type="scientific">Acerihabitans sp. KWT182</name>
    <dbReference type="NCBI Taxonomy" id="3157919"/>
    <lineage>
        <taxon>Bacteria</taxon>
        <taxon>Pseudomonadati</taxon>
        <taxon>Pseudomonadota</taxon>
        <taxon>Gammaproteobacteria</taxon>
        <taxon>Enterobacterales</taxon>
        <taxon>Pectobacteriaceae</taxon>
        <taxon>Acerihabitans</taxon>
    </lineage>
</organism>
<accession>A0AAU7QB46</accession>
<dbReference type="GO" id="GO:0050661">
    <property type="term" value="F:NADP binding"/>
    <property type="evidence" value="ECO:0007669"/>
    <property type="project" value="InterPro"/>
</dbReference>
<dbReference type="Pfam" id="PF03447">
    <property type="entry name" value="NAD_binding_3"/>
    <property type="match status" value="1"/>
</dbReference>
<feature type="domain" description="Aspartate/homoserine dehydrogenase NAD-binding" evidence="1">
    <location>
        <begin position="13"/>
        <end position="119"/>
    </location>
</feature>